<protein>
    <submittedName>
        <fullName evidence="1">8254_t:CDS:1</fullName>
    </submittedName>
</protein>
<reference evidence="1" key="1">
    <citation type="submission" date="2021-06" db="EMBL/GenBank/DDBJ databases">
        <authorList>
            <person name="Kallberg Y."/>
            <person name="Tangrot J."/>
            <person name="Rosling A."/>
        </authorList>
    </citation>
    <scope>NUCLEOTIDE SEQUENCE</scope>
    <source>
        <strain evidence="1">UK204</strain>
    </source>
</reference>
<accession>A0A9N9DFN4</accession>
<dbReference type="EMBL" id="CAJVPQ010003649">
    <property type="protein sequence ID" value="CAG8633978.1"/>
    <property type="molecule type" value="Genomic_DNA"/>
</dbReference>
<evidence type="ECO:0000313" key="2">
    <source>
        <dbReference type="Proteomes" id="UP000789570"/>
    </source>
</evidence>
<sequence>MYCYDVINLFIARFNKDFRWPSSMPNDLRENAFYDIAEDGPDFDAEVGFNTIFFYDTLNRDEFIEHENEYDDDKLTSVFDAIPSAVQLQVYQTCLPHNPLIKMVIVHRTNNGNDYKVRVRVRRPNESLIVLLLYDFIDVQDSNKMYLCVVNTGASQTILLHYVKRTLRRKGWSTVKATAVGYGEPTKQHFASQMF</sequence>
<evidence type="ECO:0000313" key="1">
    <source>
        <dbReference type="EMBL" id="CAG8633978.1"/>
    </source>
</evidence>
<dbReference type="AlphaFoldDB" id="A0A9N9DFN4"/>
<organism evidence="1 2">
    <name type="scientific">Funneliformis caledonium</name>
    <dbReference type="NCBI Taxonomy" id="1117310"/>
    <lineage>
        <taxon>Eukaryota</taxon>
        <taxon>Fungi</taxon>
        <taxon>Fungi incertae sedis</taxon>
        <taxon>Mucoromycota</taxon>
        <taxon>Glomeromycotina</taxon>
        <taxon>Glomeromycetes</taxon>
        <taxon>Glomerales</taxon>
        <taxon>Glomeraceae</taxon>
        <taxon>Funneliformis</taxon>
    </lineage>
</organism>
<comment type="caution">
    <text evidence="1">The sequence shown here is derived from an EMBL/GenBank/DDBJ whole genome shotgun (WGS) entry which is preliminary data.</text>
</comment>
<name>A0A9N9DFN4_9GLOM</name>
<dbReference type="OrthoDB" id="2409391at2759"/>
<dbReference type="Proteomes" id="UP000789570">
    <property type="component" value="Unassembled WGS sequence"/>
</dbReference>
<keyword evidence="2" id="KW-1185">Reference proteome</keyword>
<gene>
    <name evidence="1" type="ORF">FCALED_LOCUS10215</name>
</gene>
<proteinExistence type="predicted"/>